<evidence type="ECO:0000313" key="2">
    <source>
        <dbReference type="EMBL" id="MBP1926724.1"/>
    </source>
</evidence>
<reference evidence="2 3" key="1">
    <citation type="submission" date="2021-03" db="EMBL/GenBank/DDBJ databases">
        <title>Genomic Encyclopedia of Type Strains, Phase IV (KMG-IV): sequencing the most valuable type-strain genomes for metagenomic binning, comparative biology and taxonomic classification.</title>
        <authorList>
            <person name="Goeker M."/>
        </authorList>
    </citation>
    <scope>NUCLEOTIDE SEQUENCE [LARGE SCALE GENOMIC DNA]</scope>
    <source>
        <strain evidence="2 3">DSM 24004</strain>
    </source>
</reference>
<dbReference type="Proteomes" id="UP001519342">
    <property type="component" value="Unassembled WGS sequence"/>
</dbReference>
<proteinExistence type="predicted"/>
<comment type="caution">
    <text evidence="2">The sequence shown here is derived from an EMBL/GenBank/DDBJ whole genome shotgun (WGS) entry which is preliminary data.</text>
</comment>
<feature type="domain" description="HD-GYP" evidence="1">
    <location>
        <begin position="1"/>
        <end position="182"/>
    </location>
</feature>
<dbReference type="CDD" id="cd00077">
    <property type="entry name" value="HDc"/>
    <property type="match status" value="1"/>
</dbReference>
<accession>A0ABS4GGE9</accession>
<organism evidence="2 3">
    <name type="scientific">Sedimentibacter acidaminivorans</name>
    <dbReference type="NCBI Taxonomy" id="913099"/>
    <lineage>
        <taxon>Bacteria</taxon>
        <taxon>Bacillati</taxon>
        <taxon>Bacillota</taxon>
        <taxon>Tissierellia</taxon>
        <taxon>Sedimentibacter</taxon>
    </lineage>
</organism>
<sequence>MQMINNLRLIKHSIKVAIFSYNLAKKINLSKEQCRNIFMAGLLHDIGKLKLDQSILNKKSKLSEEEFEYIKLHVNLGVQILKKYKVSECIYRIVEQHHESEDGTGYPNGFKGEDLLIEAKILKQADIYDALTSNRSYRKKYTKKQAIEIMANRKILLNSLSVKNIKTLKMVGKSIKNQRKYL</sequence>
<dbReference type="Pfam" id="PF13487">
    <property type="entry name" value="HD_5"/>
    <property type="match status" value="1"/>
</dbReference>
<dbReference type="InterPro" id="IPR003607">
    <property type="entry name" value="HD/PDEase_dom"/>
</dbReference>
<name>A0ABS4GGE9_9FIRM</name>
<dbReference type="Gene3D" id="1.10.3210.10">
    <property type="entry name" value="Hypothetical protein af1432"/>
    <property type="match status" value="1"/>
</dbReference>
<dbReference type="RefSeq" id="WP_209512454.1">
    <property type="nucleotide sequence ID" value="NZ_JAGGKS010000008.1"/>
</dbReference>
<protein>
    <submittedName>
        <fullName evidence="2">Nucleotidyltransferase with HDIG domain</fullName>
    </submittedName>
</protein>
<dbReference type="PROSITE" id="PS51832">
    <property type="entry name" value="HD_GYP"/>
    <property type="match status" value="1"/>
</dbReference>
<dbReference type="InterPro" id="IPR037522">
    <property type="entry name" value="HD_GYP_dom"/>
</dbReference>
<dbReference type="PANTHER" id="PTHR43155">
    <property type="entry name" value="CYCLIC DI-GMP PHOSPHODIESTERASE PA4108-RELATED"/>
    <property type="match status" value="1"/>
</dbReference>
<evidence type="ECO:0000313" key="3">
    <source>
        <dbReference type="Proteomes" id="UP001519342"/>
    </source>
</evidence>
<dbReference type="NCBIfam" id="TIGR00277">
    <property type="entry name" value="HDIG"/>
    <property type="match status" value="1"/>
</dbReference>
<dbReference type="SMART" id="SM00471">
    <property type="entry name" value="HDc"/>
    <property type="match status" value="1"/>
</dbReference>
<dbReference type="SUPFAM" id="SSF109604">
    <property type="entry name" value="HD-domain/PDEase-like"/>
    <property type="match status" value="1"/>
</dbReference>
<dbReference type="InterPro" id="IPR006675">
    <property type="entry name" value="HDIG_dom"/>
</dbReference>
<gene>
    <name evidence="2" type="ORF">J2Z76_002594</name>
</gene>
<dbReference type="EMBL" id="JAGGKS010000008">
    <property type="protein sequence ID" value="MBP1926724.1"/>
    <property type="molecule type" value="Genomic_DNA"/>
</dbReference>
<evidence type="ECO:0000259" key="1">
    <source>
        <dbReference type="PROSITE" id="PS51832"/>
    </source>
</evidence>
<keyword evidence="3" id="KW-1185">Reference proteome</keyword>
<dbReference type="PANTHER" id="PTHR43155:SF2">
    <property type="entry name" value="CYCLIC DI-GMP PHOSPHODIESTERASE PA4108"/>
    <property type="match status" value="1"/>
</dbReference>